<evidence type="ECO:0000313" key="11">
    <source>
        <dbReference type="Proteomes" id="UP001501706"/>
    </source>
</evidence>
<dbReference type="InterPro" id="IPR008927">
    <property type="entry name" value="6-PGluconate_DH-like_C_sf"/>
</dbReference>
<evidence type="ECO:0000256" key="1">
    <source>
        <dbReference type="ARBA" id="ARBA00004701"/>
    </source>
</evidence>
<evidence type="ECO:0000256" key="4">
    <source>
        <dbReference type="ARBA" id="ARBA00015132"/>
    </source>
</evidence>
<dbReference type="PROSITE" id="PS51257">
    <property type="entry name" value="PROKAR_LIPOPROTEIN"/>
    <property type="match status" value="1"/>
</dbReference>
<evidence type="ECO:0000313" key="10">
    <source>
        <dbReference type="EMBL" id="GAA0511077.1"/>
    </source>
</evidence>
<dbReference type="SUPFAM" id="SSF48179">
    <property type="entry name" value="6-phosphogluconate dehydrogenase C-terminal domain-like"/>
    <property type="match status" value="1"/>
</dbReference>
<name>A0ABP3M132_9BURK</name>
<dbReference type="InterPro" id="IPR028357">
    <property type="entry name" value="UDPglc_DH_bac"/>
</dbReference>
<comment type="caution">
    <text evidence="10">The sequence shown here is derived from an EMBL/GenBank/DDBJ whole genome shotgun (WGS) entry which is preliminary data.</text>
</comment>
<reference evidence="11" key="1">
    <citation type="journal article" date="2019" name="Int. J. Syst. Evol. Microbiol.">
        <title>The Global Catalogue of Microorganisms (GCM) 10K type strain sequencing project: providing services to taxonomists for standard genome sequencing and annotation.</title>
        <authorList>
            <consortium name="The Broad Institute Genomics Platform"/>
            <consortium name="The Broad Institute Genome Sequencing Center for Infectious Disease"/>
            <person name="Wu L."/>
            <person name="Ma J."/>
        </authorList>
    </citation>
    <scope>NUCLEOTIDE SEQUENCE [LARGE SCALE GENOMIC DNA]</scope>
    <source>
        <strain evidence="11">JCM 14330</strain>
    </source>
</reference>
<evidence type="ECO:0000256" key="2">
    <source>
        <dbReference type="ARBA" id="ARBA00006601"/>
    </source>
</evidence>
<dbReference type="SMART" id="SM00984">
    <property type="entry name" value="UDPG_MGDP_dh_C"/>
    <property type="match status" value="1"/>
</dbReference>
<gene>
    <name evidence="10" type="ORF">GCM10009097_30430</name>
</gene>
<dbReference type="Pfam" id="PF00984">
    <property type="entry name" value="UDPG_MGDP_dh"/>
    <property type="match status" value="1"/>
</dbReference>
<dbReference type="SUPFAM" id="SSF51735">
    <property type="entry name" value="NAD(P)-binding Rossmann-fold domains"/>
    <property type="match status" value="1"/>
</dbReference>
<feature type="domain" description="UDP-glucose/GDP-mannose dehydrogenase C-terminal" evidence="9">
    <location>
        <begin position="331"/>
        <end position="434"/>
    </location>
</feature>
<keyword evidence="5 8" id="KW-0560">Oxidoreductase</keyword>
<evidence type="ECO:0000256" key="6">
    <source>
        <dbReference type="ARBA" id="ARBA00023027"/>
    </source>
</evidence>
<dbReference type="InterPro" id="IPR014026">
    <property type="entry name" value="UDP-Glc/GDP-Man_DH_dimer"/>
</dbReference>
<dbReference type="Gene3D" id="1.20.5.100">
    <property type="entry name" value="Cytochrome c1, transmembrane anchor, C-terminal"/>
    <property type="match status" value="1"/>
</dbReference>
<proteinExistence type="inferred from homology"/>
<sequence>MGVPISKGSKAMNLAVIGAGYVGLVTGACLADVGNRVHCVDRDAARLHLLRGGHLPIYEPGLDTLVARNAAAGRLVFTDDLPAAVADADAVFIAVGTPSREDGAADIGQVLQAAGDVARSATRDLLVVVKSTVPVGTCDRVREVVEAELARRGAPCELRVASNPEFLKEGHAVEDFQRPDRIVIGTSDDDDGALLRALYAPYNRNHDRLICMDIRSAEFTKYASNAMLAARISLMNELACLAEKVDADIESVRRGTGADPRIGYDFLYAGAGYGGSCLPKDVRALIRLADEYGAAADILGSVQAVNLRQRTLLYEKLERFFRGRLAGRTIAVWGLAFKPATDDIREAPSIDLIGRLLRAGASVRGYDPVAGANALRALGQDGFSIADDARAACRGADALVVMTEWREFKSPDFRGLAQTLRARAVFDARNLYDPAYVRSCGLHYEGVGRAAGRPAPRAAPAAATVR</sequence>
<protein>
    <recommendedName>
        <fullName evidence="4 8">UDP-glucose 6-dehydrogenase</fullName>
        <ecNumber evidence="3 8">1.1.1.22</ecNumber>
    </recommendedName>
</protein>
<evidence type="ECO:0000256" key="8">
    <source>
        <dbReference type="PIRNR" id="PIRNR000124"/>
    </source>
</evidence>
<keyword evidence="11" id="KW-1185">Reference proteome</keyword>
<evidence type="ECO:0000256" key="5">
    <source>
        <dbReference type="ARBA" id="ARBA00023002"/>
    </source>
</evidence>
<evidence type="ECO:0000256" key="3">
    <source>
        <dbReference type="ARBA" id="ARBA00012954"/>
    </source>
</evidence>
<dbReference type="PIRSF" id="PIRSF500134">
    <property type="entry name" value="UDPglc_DH_bac"/>
    <property type="match status" value="1"/>
</dbReference>
<comment type="pathway">
    <text evidence="1">Nucleotide-sugar biosynthesis; UDP-alpha-D-glucuronate biosynthesis; UDP-alpha-D-glucuronate from UDP-alpha-D-glucose: step 1/1.</text>
</comment>
<dbReference type="Proteomes" id="UP001501706">
    <property type="component" value="Unassembled WGS sequence"/>
</dbReference>
<comment type="similarity">
    <text evidence="2 8">Belongs to the UDP-glucose/GDP-mannose dehydrogenase family.</text>
</comment>
<dbReference type="EMBL" id="BAAAEN010000011">
    <property type="protein sequence ID" value="GAA0511077.1"/>
    <property type="molecule type" value="Genomic_DNA"/>
</dbReference>
<dbReference type="Pfam" id="PF03721">
    <property type="entry name" value="UDPG_MGDP_dh_N"/>
    <property type="match status" value="1"/>
</dbReference>
<keyword evidence="6 8" id="KW-0520">NAD</keyword>
<dbReference type="InterPro" id="IPR036291">
    <property type="entry name" value="NAD(P)-bd_dom_sf"/>
</dbReference>
<organism evidence="10 11">
    <name type="scientific">Pigmentiphaga daeguensis</name>
    <dbReference type="NCBI Taxonomy" id="414049"/>
    <lineage>
        <taxon>Bacteria</taxon>
        <taxon>Pseudomonadati</taxon>
        <taxon>Pseudomonadota</taxon>
        <taxon>Betaproteobacteria</taxon>
        <taxon>Burkholderiales</taxon>
        <taxon>Alcaligenaceae</taxon>
        <taxon>Pigmentiphaga</taxon>
    </lineage>
</organism>
<dbReference type="InterPro" id="IPR017476">
    <property type="entry name" value="UDP-Glc/GDP-Man"/>
</dbReference>
<dbReference type="PANTHER" id="PTHR43750">
    <property type="entry name" value="UDP-GLUCOSE 6-DEHYDROGENASE TUAD"/>
    <property type="match status" value="1"/>
</dbReference>
<comment type="catalytic activity">
    <reaction evidence="7 8">
        <text>UDP-alpha-D-glucose + 2 NAD(+) + H2O = UDP-alpha-D-glucuronate + 2 NADH + 3 H(+)</text>
        <dbReference type="Rhea" id="RHEA:23596"/>
        <dbReference type="ChEBI" id="CHEBI:15377"/>
        <dbReference type="ChEBI" id="CHEBI:15378"/>
        <dbReference type="ChEBI" id="CHEBI:57540"/>
        <dbReference type="ChEBI" id="CHEBI:57945"/>
        <dbReference type="ChEBI" id="CHEBI:58052"/>
        <dbReference type="ChEBI" id="CHEBI:58885"/>
        <dbReference type="EC" id="1.1.1.22"/>
    </reaction>
</comment>
<dbReference type="InterPro" id="IPR001732">
    <property type="entry name" value="UDP-Glc/GDP-Man_DH_N"/>
</dbReference>
<evidence type="ECO:0000256" key="7">
    <source>
        <dbReference type="ARBA" id="ARBA00047473"/>
    </source>
</evidence>
<dbReference type="InterPro" id="IPR014027">
    <property type="entry name" value="UDP-Glc/GDP-Man_DH_C"/>
</dbReference>
<dbReference type="PANTHER" id="PTHR43750:SF3">
    <property type="entry name" value="UDP-GLUCOSE 6-DEHYDROGENASE TUAD"/>
    <property type="match status" value="1"/>
</dbReference>
<dbReference type="EC" id="1.1.1.22" evidence="3 8"/>
<accession>A0ABP3M132</accession>
<dbReference type="Gene3D" id="3.40.50.720">
    <property type="entry name" value="NAD(P)-binding Rossmann-like Domain"/>
    <property type="match status" value="2"/>
</dbReference>
<evidence type="ECO:0000259" key="9">
    <source>
        <dbReference type="SMART" id="SM00984"/>
    </source>
</evidence>
<dbReference type="SUPFAM" id="SSF52413">
    <property type="entry name" value="UDP-glucose/GDP-mannose dehydrogenase C-terminal domain"/>
    <property type="match status" value="1"/>
</dbReference>
<dbReference type="Pfam" id="PF03720">
    <property type="entry name" value="UDPG_MGDP_dh_C"/>
    <property type="match status" value="1"/>
</dbReference>
<dbReference type="PIRSF" id="PIRSF000124">
    <property type="entry name" value="UDPglc_GDPman_dh"/>
    <property type="match status" value="1"/>
</dbReference>
<dbReference type="InterPro" id="IPR036220">
    <property type="entry name" value="UDP-Glc/GDP-Man_DH_C_sf"/>
</dbReference>
<dbReference type="NCBIfam" id="TIGR03026">
    <property type="entry name" value="NDP-sugDHase"/>
    <property type="match status" value="1"/>
</dbReference>